<protein>
    <submittedName>
        <fullName evidence="8">rRNA maturation RNase YbeY</fullName>
    </submittedName>
</protein>
<keyword evidence="4" id="KW-0479">Metal-binding</keyword>
<dbReference type="InterPro" id="IPR002036">
    <property type="entry name" value="YbeY"/>
</dbReference>
<dbReference type="NCBIfam" id="TIGR00043">
    <property type="entry name" value="rRNA maturation RNase YbeY"/>
    <property type="match status" value="1"/>
</dbReference>
<evidence type="ECO:0000256" key="1">
    <source>
        <dbReference type="ARBA" id="ARBA00001947"/>
    </source>
</evidence>
<dbReference type="GO" id="GO:0004222">
    <property type="term" value="F:metalloendopeptidase activity"/>
    <property type="evidence" value="ECO:0007669"/>
    <property type="project" value="InterPro"/>
</dbReference>
<organism evidence="8 9">
    <name type="scientific">Candidatus Daviesbacteria bacterium RIFCSPHIGHO2_12_FULL_37_11</name>
    <dbReference type="NCBI Taxonomy" id="1797777"/>
    <lineage>
        <taxon>Bacteria</taxon>
        <taxon>Candidatus Daviesiibacteriota</taxon>
    </lineage>
</organism>
<comment type="similarity">
    <text evidence="2">Belongs to the endoribonuclease YbeY family.</text>
</comment>
<evidence type="ECO:0000256" key="6">
    <source>
        <dbReference type="ARBA" id="ARBA00022801"/>
    </source>
</evidence>
<keyword evidence="6" id="KW-0378">Hydrolase</keyword>
<comment type="caution">
    <text evidence="8">The sequence shown here is derived from an EMBL/GenBank/DDBJ whole genome shotgun (WGS) entry which is preliminary data.</text>
</comment>
<name>A0A1F5K9S5_9BACT</name>
<dbReference type="PANTHER" id="PTHR46986:SF1">
    <property type="entry name" value="ENDORIBONUCLEASE YBEY, CHLOROPLASTIC"/>
    <property type="match status" value="1"/>
</dbReference>
<dbReference type="PANTHER" id="PTHR46986">
    <property type="entry name" value="ENDORIBONUCLEASE YBEY, CHLOROPLASTIC"/>
    <property type="match status" value="1"/>
</dbReference>
<comment type="cofactor">
    <cofactor evidence="1">
        <name>Zn(2+)</name>
        <dbReference type="ChEBI" id="CHEBI:29105"/>
    </cofactor>
</comment>
<dbReference type="Pfam" id="PF02130">
    <property type="entry name" value="YbeY"/>
    <property type="match status" value="1"/>
</dbReference>
<dbReference type="SUPFAM" id="SSF55486">
    <property type="entry name" value="Metalloproteases ('zincins'), catalytic domain"/>
    <property type="match status" value="1"/>
</dbReference>
<evidence type="ECO:0000313" key="8">
    <source>
        <dbReference type="EMBL" id="OGE37677.1"/>
    </source>
</evidence>
<sequence>MINIIISSDPRYIINRTLIRTAVMEALQRNKVFGKVEIGVNIIGDRKMHELNRKYRGIDSTTDILSFALEDSTQSNLQHIPRVGFVAAPDNWLRLGDIVISYPQALEDASFEGISVDEELRTLVEHGINHLLGINHTLD</sequence>
<keyword evidence="7" id="KW-0862">Zinc</keyword>
<evidence type="ECO:0000313" key="9">
    <source>
        <dbReference type="Proteomes" id="UP000176527"/>
    </source>
</evidence>
<dbReference type="InterPro" id="IPR023091">
    <property type="entry name" value="MetalPrtase_cat_dom_sf_prd"/>
</dbReference>
<evidence type="ECO:0000256" key="7">
    <source>
        <dbReference type="ARBA" id="ARBA00022833"/>
    </source>
</evidence>
<dbReference type="GO" id="GO:0004519">
    <property type="term" value="F:endonuclease activity"/>
    <property type="evidence" value="ECO:0007669"/>
    <property type="project" value="UniProtKB-KW"/>
</dbReference>
<evidence type="ECO:0000256" key="5">
    <source>
        <dbReference type="ARBA" id="ARBA00022759"/>
    </source>
</evidence>
<dbReference type="AlphaFoldDB" id="A0A1F5K9S5"/>
<accession>A0A1F5K9S5</accession>
<keyword evidence="3" id="KW-0540">Nuclease</keyword>
<reference evidence="8 9" key="1">
    <citation type="journal article" date="2016" name="Nat. Commun.">
        <title>Thousands of microbial genomes shed light on interconnected biogeochemical processes in an aquifer system.</title>
        <authorList>
            <person name="Anantharaman K."/>
            <person name="Brown C.T."/>
            <person name="Hug L.A."/>
            <person name="Sharon I."/>
            <person name="Castelle C.J."/>
            <person name="Probst A.J."/>
            <person name="Thomas B.C."/>
            <person name="Singh A."/>
            <person name="Wilkins M.J."/>
            <person name="Karaoz U."/>
            <person name="Brodie E.L."/>
            <person name="Williams K.H."/>
            <person name="Hubbard S.S."/>
            <person name="Banfield J.F."/>
        </authorList>
    </citation>
    <scope>NUCLEOTIDE SEQUENCE [LARGE SCALE GENOMIC DNA]</scope>
</reference>
<dbReference type="Gene3D" id="3.40.390.30">
    <property type="entry name" value="Metalloproteases ('zincins'), catalytic domain"/>
    <property type="match status" value="1"/>
</dbReference>
<dbReference type="Proteomes" id="UP000176527">
    <property type="component" value="Unassembled WGS sequence"/>
</dbReference>
<evidence type="ECO:0000256" key="4">
    <source>
        <dbReference type="ARBA" id="ARBA00022723"/>
    </source>
</evidence>
<dbReference type="GO" id="GO:0006364">
    <property type="term" value="P:rRNA processing"/>
    <property type="evidence" value="ECO:0007669"/>
    <property type="project" value="InterPro"/>
</dbReference>
<dbReference type="EMBL" id="MFDE01000038">
    <property type="protein sequence ID" value="OGE37677.1"/>
    <property type="molecule type" value="Genomic_DNA"/>
</dbReference>
<dbReference type="GO" id="GO:0046872">
    <property type="term" value="F:metal ion binding"/>
    <property type="evidence" value="ECO:0007669"/>
    <property type="project" value="UniProtKB-KW"/>
</dbReference>
<gene>
    <name evidence="8" type="ORF">A3F00_04465</name>
</gene>
<proteinExistence type="inferred from homology"/>
<keyword evidence="5" id="KW-0255">Endonuclease</keyword>
<evidence type="ECO:0000256" key="3">
    <source>
        <dbReference type="ARBA" id="ARBA00022722"/>
    </source>
</evidence>
<evidence type="ECO:0000256" key="2">
    <source>
        <dbReference type="ARBA" id="ARBA00010875"/>
    </source>
</evidence>